<dbReference type="PANTHER" id="PTHR15660:SF1">
    <property type="entry name" value="BRISC AND BRCA1-A COMPLEX MEMBER 1"/>
    <property type="match status" value="1"/>
</dbReference>
<dbReference type="InterPro" id="IPR026126">
    <property type="entry name" value="BABAM1"/>
</dbReference>
<evidence type="ECO:0000256" key="1">
    <source>
        <dbReference type="ARBA" id="ARBA00004123"/>
    </source>
</evidence>
<reference evidence="6" key="5">
    <citation type="journal article" date="2021" name="G3 (Bethesda)">
        <title>Aegilops tauschii genome assembly Aet v5.0 features greater sequence contiguity and improved annotation.</title>
        <authorList>
            <person name="Wang L."/>
            <person name="Zhu T."/>
            <person name="Rodriguez J.C."/>
            <person name="Deal K.R."/>
            <person name="Dubcovsky J."/>
            <person name="McGuire P.E."/>
            <person name="Lux T."/>
            <person name="Spannagl M."/>
            <person name="Mayer K.F.X."/>
            <person name="Baldrich P."/>
            <person name="Meyers B.C."/>
            <person name="Huo N."/>
            <person name="Gu Y.Q."/>
            <person name="Zhou H."/>
            <person name="Devos K.M."/>
            <person name="Bennetzen J.L."/>
            <person name="Unver T."/>
            <person name="Budak H."/>
            <person name="Gulick P.J."/>
            <person name="Galiba G."/>
            <person name="Kalapos B."/>
            <person name="Nelson D.R."/>
            <person name="Li P."/>
            <person name="You F.M."/>
            <person name="Luo M.C."/>
            <person name="Dvorak J."/>
        </authorList>
    </citation>
    <scope>NUCLEOTIDE SEQUENCE [LARGE SCALE GENOMIC DNA]</scope>
    <source>
        <strain evidence="6">cv. AL8/78</strain>
    </source>
</reference>
<keyword evidence="2" id="KW-0963">Cytoplasm</keyword>
<evidence type="ECO:0000256" key="4">
    <source>
        <dbReference type="ARBA" id="ARBA00023204"/>
    </source>
</evidence>
<dbReference type="EnsemblPlants" id="AET7Gv20263100.2">
    <property type="protein sequence ID" value="AET7Gv20263100.2"/>
    <property type="gene ID" value="AET7Gv20263100"/>
</dbReference>
<evidence type="ECO:0000256" key="2">
    <source>
        <dbReference type="ARBA" id="ARBA00022490"/>
    </source>
</evidence>
<keyword evidence="3" id="KW-0227">DNA damage</keyword>
<reference evidence="7" key="1">
    <citation type="journal article" date="2014" name="Science">
        <title>Ancient hybridizations among the ancestral genomes of bread wheat.</title>
        <authorList>
            <consortium name="International Wheat Genome Sequencing Consortium,"/>
            <person name="Marcussen T."/>
            <person name="Sandve S.R."/>
            <person name="Heier L."/>
            <person name="Spannagl M."/>
            <person name="Pfeifer M."/>
            <person name="Jakobsen K.S."/>
            <person name="Wulff B.B."/>
            <person name="Steuernagel B."/>
            <person name="Mayer K.F."/>
            <person name="Olsen O.A."/>
        </authorList>
    </citation>
    <scope>NUCLEOTIDE SEQUENCE [LARGE SCALE GENOMIC DNA]</scope>
    <source>
        <strain evidence="7">cv. AL8/78</strain>
    </source>
</reference>
<evidence type="ECO:0000256" key="3">
    <source>
        <dbReference type="ARBA" id="ARBA00022763"/>
    </source>
</evidence>
<protein>
    <submittedName>
        <fullName evidence="6">Uncharacterized protein</fullName>
    </submittedName>
</protein>
<dbReference type="Gramene" id="AET7Gv20263100.2">
    <property type="protein sequence ID" value="AET7Gv20263100.2"/>
    <property type="gene ID" value="AET7Gv20263100"/>
</dbReference>
<keyword evidence="5" id="KW-0539">Nucleus</keyword>
<dbReference type="PANTHER" id="PTHR15660">
    <property type="entry name" value="BRISC AND BRCA1-A COMPLEX MEMBER 1"/>
    <property type="match status" value="1"/>
</dbReference>
<dbReference type="GO" id="GO:0070552">
    <property type="term" value="C:BRISC complex"/>
    <property type="evidence" value="ECO:0007669"/>
    <property type="project" value="InterPro"/>
</dbReference>
<reference evidence="7" key="2">
    <citation type="journal article" date="2017" name="Nat. Plants">
        <title>The Aegilops tauschii genome reveals multiple impacts of transposons.</title>
        <authorList>
            <person name="Zhao G."/>
            <person name="Zou C."/>
            <person name="Li K."/>
            <person name="Wang K."/>
            <person name="Li T."/>
            <person name="Gao L."/>
            <person name="Zhang X."/>
            <person name="Wang H."/>
            <person name="Yang Z."/>
            <person name="Liu X."/>
            <person name="Jiang W."/>
            <person name="Mao L."/>
            <person name="Kong X."/>
            <person name="Jiao Y."/>
            <person name="Jia J."/>
        </authorList>
    </citation>
    <scope>NUCLEOTIDE SEQUENCE [LARGE SCALE GENOMIC DNA]</scope>
    <source>
        <strain evidence="7">cv. AL8/78</strain>
    </source>
</reference>
<keyword evidence="7" id="KW-1185">Reference proteome</keyword>
<evidence type="ECO:0000313" key="6">
    <source>
        <dbReference type="EnsemblPlants" id="AET7Gv20263100.2"/>
    </source>
</evidence>
<reference evidence="6" key="4">
    <citation type="submission" date="2019-03" db="UniProtKB">
        <authorList>
            <consortium name="EnsemblPlants"/>
        </authorList>
    </citation>
    <scope>IDENTIFICATION</scope>
</reference>
<accession>A0A453QP97</accession>
<proteinExistence type="predicted"/>
<organism evidence="6 7">
    <name type="scientific">Aegilops tauschii subsp. strangulata</name>
    <name type="common">Goatgrass</name>
    <dbReference type="NCBI Taxonomy" id="200361"/>
    <lineage>
        <taxon>Eukaryota</taxon>
        <taxon>Viridiplantae</taxon>
        <taxon>Streptophyta</taxon>
        <taxon>Embryophyta</taxon>
        <taxon>Tracheophyta</taxon>
        <taxon>Spermatophyta</taxon>
        <taxon>Magnoliopsida</taxon>
        <taxon>Liliopsida</taxon>
        <taxon>Poales</taxon>
        <taxon>Poaceae</taxon>
        <taxon>BOP clade</taxon>
        <taxon>Pooideae</taxon>
        <taxon>Triticodae</taxon>
        <taxon>Triticeae</taxon>
        <taxon>Triticinae</taxon>
        <taxon>Aegilops</taxon>
    </lineage>
</organism>
<dbReference type="Proteomes" id="UP000015105">
    <property type="component" value="Chromosome 7D"/>
</dbReference>
<keyword evidence="4" id="KW-0234">DNA repair</keyword>
<evidence type="ECO:0000256" key="5">
    <source>
        <dbReference type="ARBA" id="ARBA00023242"/>
    </source>
</evidence>
<dbReference type="AlphaFoldDB" id="A0A453QP97"/>
<dbReference type="GO" id="GO:0045739">
    <property type="term" value="P:positive regulation of DNA repair"/>
    <property type="evidence" value="ECO:0007669"/>
    <property type="project" value="InterPro"/>
</dbReference>
<comment type="subcellular location">
    <subcellularLocation>
        <location evidence="1">Nucleus</location>
    </subcellularLocation>
</comment>
<dbReference type="GO" id="GO:0006281">
    <property type="term" value="P:DNA repair"/>
    <property type="evidence" value="ECO:0007669"/>
    <property type="project" value="UniProtKB-KW"/>
</dbReference>
<evidence type="ECO:0000313" key="7">
    <source>
        <dbReference type="Proteomes" id="UP000015105"/>
    </source>
</evidence>
<sequence>MDIVYLHDKPTADNCPQNVYDALVDALEHVSQYEGYILESGQGLARVLFRQICIILSHPLLRCMQDDLDIPKQVVKKILAIEGVQSEDGAPVSSSQ</sequence>
<name>A0A453QP97_AEGTS</name>
<reference evidence="6" key="3">
    <citation type="journal article" date="2017" name="Nature">
        <title>Genome sequence of the progenitor of the wheat D genome Aegilops tauschii.</title>
        <authorList>
            <person name="Luo M.C."/>
            <person name="Gu Y.Q."/>
            <person name="Puiu D."/>
            <person name="Wang H."/>
            <person name="Twardziok S.O."/>
            <person name="Deal K.R."/>
            <person name="Huo N."/>
            <person name="Zhu T."/>
            <person name="Wang L."/>
            <person name="Wang Y."/>
            <person name="McGuire P.E."/>
            <person name="Liu S."/>
            <person name="Long H."/>
            <person name="Ramasamy R.K."/>
            <person name="Rodriguez J.C."/>
            <person name="Van S.L."/>
            <person name="Yuan L."/>
            <person name="Wang Z."/>
            <person name="Xia Z."/>
            <person name="Xiao L."/>
            <person name="Anderson O.D."/>
            <person name="Ouyang S."/>
            <person name="Liang Y."/>
            <person name="Zimin A.V."/>
            <person name="Pertea G."/>
            <person name="Qi P."/>
            <person name="Bennetzen J.L."/>
            <person name="Dai X."/>
            <person name="Dawson M.W."/>
            <person name="Muller H.G."/>
            <person name="Kugler K."/>
            <person name="Rivarola-Duarte L."/>
            <person name="Spannagl M."/>
            <person name="Mayer K.F.X."/>
            <person name="Lu F.H."/>
            <person name="Bevan M.W."/>
            <person name="Leroy P."/>
            <person name="Li P."/>
            <person name="You F.M."/>
            <person name="Sun Q."/>
            <person name="Liu Z."/>
            <person name="Lyons E."/>
            <person name="Wicker T."/>
            <person name="Salzberg S.L."/>
            <person name="Devos K.M."/>
            <person name="Dvorak J."/>
        </authorList>
    </citation>
    <scope>NUCLEOTIDE SEQUENCE [LARGE SCALE GENOMIC DNA]</scope>
    <source>
        <strain evidence="6">cv. AL8/78</strain>
    </source>
</reference>